<proteinExistence type="predicted"/>
<feature type="repeat" description="PPR" evidence="2">
    <location>
        <begin position="282"/>
        <end position="316"/>
    </location>
</feature>
<feature type="repeat" description="PPR" evidence="2">
    <location>
        <begin position="181"/>
        <end position="215"/>
    </location>
</feature>
<evidence type="ECO:0000256" key="1">
    <source>
        <dbReference type="ARBA" id="ARBA00022737"/>
    </source>
</evidence>
<feature type="repeat" description="PPR" evidence="2">
    <location>
        <begin position="251"/>
        <end position="281"/>
    </location>
</feature>
<evidence type="ECO:0008006" key="5">
    <source>
        <dbReference type="Google" id="ProtNLM"/>
    </source>
</evidence>
<dbReference type="GO" id="GO:0009451">
    <property type="term" value="P:RNA modification"/>
    <property type="evidence" value="ECO:0007669"/>
    <property type="project" value="InterPro"/>
</dbReference>
<reference evidence="3 4" key="1">
    <citation type="journal article" date="2019" name="G3 (Bethesda)">
        <title>Sequencing of a Wild Apple (Malus baccata) Genome Unravels the Differences Between Cultivated and Wild Apple Species Regarding Disease Resistance and Cold Tolerance.</title>
        <authorList>
            <person name="Chen X."/>
        </authorList>
    </citation>
    <scope>NUCLEOTIDE SEQUENCE [LARGE SCALE GENOMIC DNA]</scope>
    <source>
        <strain evidence="4">cv. Shandingzi</strain>
        <tissue evidence="3">Leaves</tissue>
    </source>
</reference>
<accession>A0A540N2L7</accession>
<dbReference type="Pfam" id="PF13041">
    <property type="entry name" value="PPR_2"/>
    <property type="match status" value="3"/>
</dbReference>
<dbReference type="PROSITE" id="PS51375">
    <property type="entry name" value="PPR"/>
    <property type="match status" value="5"/>
</dbReference>
<evidence type="ECO:0000313" key="3">
    <source>
        <dbReference type="EMBL" id="TQE05307.1"/>
    </source>
</evidence>
<dbReference type="PANTHER" id="PTHR24015:SF2033">
    <property type="entry name" value="PENTATRICOPEPTIDE REPEAT-CONTAINING PROTEIN"/>
    <property type="match status" value="1"/>
</dbReference>
<protein>
    <recommendedName>
        <fullName evidence="5">Pentacotripeptide-repeat region of PRORP domain-containing protein</fullName>
    </recommendedName>
</protein>
<dbReference type="EMBL" id="VIEB01000125">
    <property type="protein sequence ID" value="TQE05307.1"/>
    <property type="molecule type" value="Genomic_DNA"/>
</dbReference>
<dbReference type="NCBIfam" id="TIGR00756">
    <property type="entry name" value="PPR"/>
    <property type="match status" value="5"/>
</dbReference>
<dbReference type="STRING" id="106549.A0A540N2L7"/>
<dbReference type="PANTHER" id="PTHR24015">
    <property type="entry name" value="OS07G0578800 PROTEIN-RELATED"/>
    <property type="match status" value="1"/>
</dbReference>
<evidence type="ECO:0000313" key="4">
    <source>
        <dbReference type="Proteomes" id="UP000315295"/>
    </source>
</evidence>
<dbReference type="Pfam" id="PF01535">
    <property type="entry name" value="PPR"/>
    <property type="match status" value="3"/>
</dbReference>
<dbReference type="Gene3D" id="1.25.40.10">
    <property type="entry name" value="Tetratricopeptide repeat domain"/>
    <property type="match status" value="3"/>
</dbReference>
<evidence type="ECO:0000256" key="2">
    <source>
        <dbReference type="PROSITE-ProRule" id="PRU00708"/>
    </source>
</evidence>
<dbReference type="AlphaFoldDB" id="A0A540N2L7"/>
<name>A0A540N2L7_MALBA</name>
<dbReference type="GO" id="GO:0003723">
    <property type="term" value="F:RNA binding"/>
    <property type="evidence" value="ECO:0007669"/>
    <property type="project" value="InterPro"/>
</dbReference>
<sequence>MCWCPPAELPSDGFANDNRNDNIDFLFHSCTNVHHAKQLHAYLVVLGKSQNIFLAAKLVNRYAYLGDLSFSRRTFDSIPRKDVYTWNSMVSAYVRSGRFREALDCFSQFPLTSDLHPDFYTFPPVLKACENLVDGKKIHCRVLKLGFEWDVFVAASLIHMYSRFGFIYVARKLFDDMPIRDTGSWNAMISGFCQNANAADALDVLVEMRMEGIKMDRVTVASLLTACAQSNDISSGMLIHLYVIKHGLDFDLFVCNALINMYSKFGSLGHARRVFDQMEVRDLVSWNSIVAAYEQNNDPITALELFNAMQLRGIQPDFLTLVSLASILAQLSDSEKSKSVHGFILRRDWFVEDVVIGNAVVDMYAKLGAIDSARTVFEGLPTKDAVSWNTLITGYAQNGHASEAIEVYRMMQQCKEIIPNHGTWVSILPAYTHVGALQQGMKVHGRVIKNRLYSDVFVGTCLIDMCRESEISGQKSGTDEDSRMELNRSE</sequence>
<dbReference type="Proteomes" id="UP000315295">
    <property type="component" value="Unassembled WGS sequence"/>
</dbReference>
<dbReference type="InterPro" id="IPR011990">
    <property type="entry name" value="TPR-like_helical_dom_sf"/>
</dbReference>
<dbReference type="InterPro" id="IPR002885">
    <property type="entry name" value="PPR_rpt"/>
</dbReference>
<keyword evidence="1" id="KW-0677">Repeat</keyword>
<organism evidence="3 4">
    <name type="scientific">Malus baccata</name>
    <name type="common">Siberian crab apple</name>
    <name type="synonym">Pyrus baccata</name>
    <dbReference type="NCBI Taxonomy" id="106549"/>
    <lineage>
        <taxon>Eukaryota</taxon>
        <taxon>Viridiplantae</taxon>
        <taxon>Streptophyta</taxon>
        <taxon>Embryophyta</taxon>
        <taxon>Tracheophyta</taxon>
        <taxon>Spermatophyta</taxon>
        <taxon>Magnoliopsida</taxon>
        <taxon>eudicotyledons</taxon>
        <taxon>Gunneridae</taxon>
        <taxon>Pentapetalae</taxon>
        <taxon>rosids</taxon>
        <taxon>fabids</taxon>
        <taxon>Rosales</taxon>
        <taxon>Rosaceae</taxon>
        <taxon>Amygdaloideae</taxon>
        <taxon>Maleae</taxon>
        <taxon>Malus</taxon>
    </lineage>
</organism>
<dbReference type="FunFam" id="1.25.40.10:FF:000031">
    <property type="entry name" value="Pentatricopeptide repeat-containing protein mitochondrial"/>
    <property type="match status" value="1"/>
</dbReference>
<dbReference type="InterPro" id="IPR046960">
    <property type="entry name" value="PPR_At4g14850-like_plant"/>
</dbReference>
<keyword evidence="4" id="KW-1185">Reference proteome</keyword>
<dbReference type="FunFam" id="1.25.40.10:FF:000196">
    <property type="entry name" value="Pentatricopeptide repeat-containing protein At4g14850"/>
    <property type="match status" value="1"/>
</dbReference>
<gene>
    <name evidence="3" type="ORF">C1H46_009082</name>
</gene>
<feature type="repeat" description="PPR" evidence="2">
    <location>
        <begin position="384"/>
        <end position="414"/>
    </location>
</feature>
<comment type="caution">
    <text evidence="3">The sequence shown here is derived from an EMBL/GenBank/DDBJ whole genome shotgun (WGS) entry which is preliminary data.</text>
</comment>
<feature type="repeat" description="PPR" evidence="2">
    <location>
        <begin position="82"/>
        <end position="117"/>
    </location>
</feature>
<dbReference type="FunFam" id="1.25.40.10:FF:000682">
    <property type="entry name" value="Pentatricopeptide repeat-containing protein At3g16610"/>
    <property type="match status" value="1"/>
</dbReference>